<comment type="caution">
    <text evidence="1">The sequence shown here is derived from an EMBL/GenBank/DDBJ whole genome shotgun (WGS) entry which is preliminary data.</text>
</comment>
<keyword evidence="2" id="KW-1185">Reference proteome</keyword>
<dbReference type="EMBL" id="JAODUP010000234">
    <property type="protein sequence ID" value="KAK2155657.1"/>
    <property type="molecule type" value="Genomic_DNA"/>
</dbReference>
<dbReference type="SUPFAM" id="SSF55394">
    <property type="entry name" value="Bactericidal permeability-increasing protein, BPI"/>
    <property type="match status" value="1"/>
</dbReference>
<proteinExistence type="predicted"/>
<evidence type="ECO:0000313" key="1">
    <source>
        <dbReference type="EMBL" id="KAK2155657.1"/>
    </source>
</evidence>
<dbReference type="InterPro" id="IPR017943">
    <property type="entry name" value="Bactericidal_perm-incr_a/b_dom"/>
</dbReference>
<dbReference type="Proteomes" id="UP001208570">
    <property type="component" value="Unassembled WGS sequence"/>
</dbReference>
<reference evidence="1" key="1">
    <citation type="journal article" date="2023" name="Mol. Biol. Evol.">
        <title>Third-Generation Sequencing Reveals the Adaptive Role of the Epigenome in Three Deep-Sea Polychaetes.</title>
        <authorList>
            <person name="Perez M."/>
            <person name="Aroh O."/>
            <person name="Sun Y."/>
            <person name="Lan Y."/>
            <person name="Juniper S.K."/>
            <person name="Young C.R."/>
            <person name="Angers B."/>
            <person name="Qian P.Y."/>
        </authorList>
    </citation>
    <scope>NUCLEOTIDE SEQUENCE</scope>
    <source>
        <strain evidence="1">P08H-3</strain>
    </source>
</reference>
<dbReference type="PANTHER" id="PTHR10504:SF131">
    <property type="entry name" value="BPI2 DOMAIN-CONTAINING PROTEIN"/>
    <property type="match status" value="1"/>
</dbReference>
<evidence type="ECO:0000313" key="2">
    <source>
        <dbReference type="Proteomes" id="UP001208570"/>
    </source>
</evidence>
<accession>A0AAD9JMX6</accession>
<dbReference type="GO" id="GO:0008289">
    <property type="term" value="F:lipid binding"/>
    <property type="evidence" value="ECO:0007669"/>
    <property type="project" value="InterPro"/>
</dbReference>
<sequence>MFIILYGDSIRIKHFTSPGSSVTTDSHSGITMTLRNVGIAINGNWRYQYKKWFIKIRDHGSFDLSVSGVTLTLSLGMGKYILAML</sequence>
<dbReference type="GO" id="GO:0005615">
    <property type="term" value="C:extracellular space"/>
    <property type="evidence" value="ECO:0007669"/>
    <property type="project" value="TreeGrafter"/>
</dbReference>
<dbReference type="PANTHER" id="PTHR10504">
    <property type="entry name" value="BACTERICIDAL PERMEABILITY-INCREASING BPI PROTEIN-RELATED"/>
    <property type="match status" value="1"/>
</dbReference>
<name>A0AAD9JMX6_9ANNE</name>
<dbReference type="Gene3D" id="3.15.10.10">
    <property type="entry name" value="Bactericidal permeability-increasing protein, domain 1"/>
    <property type="match status" value="1"/>
</dbReference>
<organism evidence="1 2">
    <name type="scientific">Paralvinella palmiformis</name>
    <dbReference type="NCBI Taxonomy" id="53620"/>
    <lineage>
        <taxon>Eukaryota</taxon>
        <taxon>Metazoa</taxon>
        <taxon>Spiralia</taxon>
        <taxon>Lophotrochozoa</taxon>
        <taxon>Annelida</taxon>
        <taxon>Polychaeta</taxon>
        <taxon>Sedentaria</taxon>
        <taxon>Canalipalpata</taxon>
        <taxon>Terebellida</taxon>
        <taxon>Terebelliformia</taxon>
        <taxon>Alvinellidae</taxon>
        <taxon>Paralvinella</taxon>
    </lineage>
</organism>
<protein>
    <submittedName>
        <fullName evidence="1">Uncharacterized protein</fullName>
    </submittedName>
</protein>
<gene>
    <name evidence="1" type="ORF">LSH36_234g00044</name>
</gene>
<dbReference type="AlphaFoldDB" id="A0AAD9JMX6"/>
<dbReference type="InterPro" id="IPR032942">
    <property type="entry name" value="BPI/LBP/Plunc"/>
</dbReference>